<keyword evidence="3" id="KW-1185">Reference proteome</keyword>
<organism evidence="2 3">
    <name type="scientific">Trichogramma brassicae</name>
    <dbReference type="NCBI Taxonomy" id="86971"/>
    <lineage>
        <taxon>Eukaryota</taxon>
        <taxon>Metazoa</taxon>
        <taxon>Ecdysozoa</taxon>
        <taxon>Arthropoda</taxon>
        <taxon>Hexapoda</taxon>
        <taxon>Insecta</taxon>
        <taxon>Pterygota</taxon>
        <taxon>Neoptera</taxon>
        <taxon>Endopterygota</taxon>
        <taxon>Hymenoptera</taxon>
        <taxon>Apocrita</taxon>
        <taxon>Proctotrupomorpha</taxon>
        <taxon>Chalcidoidea</taxon>
        <taxon>Trichogrammatidae</taxon>
        <taxon>Trichogramma</taxon>
    </lineage>
</organism>
<feature type="compositionally biased region" description="Basic and acidic residues" evidence="1">
    <location>
        <begin position="9"/>
        <end position="18"/>
    </location>
</feature>
<gene>
    <name evidence="2" type="ORF">TBRA_LOCUS13145</name>
</gene>
<evidence type="ECO:0000313" key="2">
    <source>
        <dbReference type="EMBL" id="CAB0041477.1"/>
    </source>
</evidence>
<protein>
    <submittedName>
        <fullName evidence="2">Uncharacterized protein</fullName>
    </submittedName>
</protein>
<dbReference type="EMBL" id="CADCXV010001116">
    <property type="protein sequence ID" value="CAB0041477.1"/>
    <property type="molecule type" value="Genomic_DNA"/>
</dbReference>
<feature type="region of interest" description="Disordered" evidence="1">
    <location>
        <begin position="1"/>
        <end position="37"/>
    </location>
</feature>
<name>A0A6H5IXC4_9HYME</name>
<accession>A0A6H5IXC4</accession>
<proteinExistence type="predicted"/>
<sequence length="51" mass="5901">MDTDNPEYSEARAGEADRAAGTAGQRRRGRLPVERQRPRRMISMYTIYTNK</sequence>
<reference evidence="2 3" key="1">
    <citation type="submission" date="2020-02" db="EMBL/GenBank/DDBJ databases">
        <authorList>
            <person name="Ferguson B K."/>
        </authorList>
    </citation>
    <scope>NUCLEOTIDE SEQUENCE [LARGE SCALE GENOMIC DNA]</scope>
</reference>
<dbReference type="Proteomes" id="UP000479190">
    <property type="component" value="Unassembled WGS sequence"/>
</dbReference>
<dbReference type="AlphaFoldDB" id="A0A6H5IXC4"/>
<evidence type="ECO:0000313" key="3">
    <source>
        <dbReference type="Proteomes" id="UP000479190"/>
    </source>
</evidence>
<evidence type="ECO:0000256" key="1">
    <source>
        <dbReference type="SAM" id="MobiDB-lite"/>
    </source>
</evidence>